<sequence length="103" mass="10643">MDDLTGMIVLITGGGRGIGGVLGAIPVTEAMLPLLRRSPRPRIVNVSSSVGSLERMSDTDHYFTTGIRGVTAAEAASVIVDLATLEDDGPTGTYRSAGGTVPW</sequence>
<proteinExistence type="predicted"/>
<dbReference type="Gene3D" id="3.40.50.720">
    <property type="entry name" value="NAD(P)-binding Rossmann-like Domain"/>
    <property type="match status" value="1"/>
</dbReference>
<dbReference type="EMBL" id="CP091139">
    <property type="protein sequence ID" value="UUT34995.1"/>
    <property type="molecule type" value="Genomic_DNA"/>
</dbReference>
<name>A0ABY5NIK3_9MICO</name>
<accession>A0ABY5NIK3</accession>
<organism evidence="1 2">
    <name type="scientific">Microbacterium elymi</name>
    <dbReference type="NCBI Taxonomy" id="2909587"/>
    <lineage>
        <taxon>Bacteria</taxon>
        <taxon>Bacillati</taxon>
        <taxon>Actinomycetota</taxon>
        <taxon>Actinomycetes</taxon>
        <taxon>Micrococcales</taxon>
        <taxon>Microbacteriaceae</taxon>
        <taxon>Microbacterium</taxon>
    </lineage>
</organism>
<keyword evidence="2" id="KW-1185">Reference proteome</keyword>
<dbReference type="Proteomes" id="UP001054811">
    <property type="component" value="Chromosome"/>
</dbReference>
<evidence type="ECO:0000313" key="2">
    <source>
        <dbReference type="Proteomes" id="UP001054811"/>
    </source>
</evidence>
<dbReference type="RefSeq" id="WP_259611534.1">
    <property type="nucleotide sequence ID" value="NZ_CP091139.2"/>
</dbReference>
<dbReference type="InterPro" id="IPR036291">
    <property type="entry name" value="NAD(P)-bd_dom_sf"/>
</dbReference>
<protein>
    <submittedName>
        <fullName evidence="1">Uncharacterized protein</fullName>
    </submittedName>
</protein>
<reference evidence="1" key="1">
    <citation type="submission" date="2022-01" db="EMBL/GenBank/DDBJ databases">
        <title>Microbacterium eymi and Microbacterium rhizovicinus sp. nov., isolated from the rhizospheric soil of Elymus tsukushiensis, a plant native to the Dokdo Islands, Republic of Korea.</title>
        <authorList>
            <person name="Hwang Y.J."/>
        </authorList>
    </citation>
    <scope>NUCLEOTIDE SEQUENCE</scope>
    <source>
        <strain evidence="1">KUDC0405</strain>
    </source>
</reference>
<gene>
    <name evidence="1" type="ORF">L2X98_32105</name>
</gene>
<dbReference type="SUPFAM" id="SSF51735">
    <property type="entry name" value="NAD(P)-binding Rossmann-fold domains"/>
    <property type="match status" value="1"/>
</dbReference>
<evidence type="ECO:0000313" key="1">
    <source>
        <dbReference type="EMBL" id="UUT34995.1"/>
    </source>
</evidence>